<feature type="compositionally biased region" description="Basic and acidic residues" evidence="1">
    <location>
        <begin position="113"/>
        <end position="126"/>
    </location>
</feature>
<reference evidence="2" key="1">
    <citation type="submission" date="2022-11" db="EMBL/GenBank/DDBJ databases">
        <authorList>
            <person name="Scott C."/>
            <person name="Bruce N."/>
        </authorList>
    </citation>
    <scope>NUCLEOTIDE SEQUENCE</scope>
</reference>
<dbReference type="CDD" id="cd14688">
    <property type="entry name" value="bZIP_YAP"/>
    <property type="match status" value="1"/>
</dbReference>
<feature type="compositionally biased region" description="Low complexity" evidence="1">
    <location>
        <begin position="127"/>
        <end position="143"/>
    </location>
</feature>
<dbReference type="AlphaFoldDB" id="A0A9P1H5J3"/>
<gene>
    <name evidence="2" type="ORF">PPNO1_LOCUS5406</name>
</gene>
<sequence>MGLDSNIVSPSESHASSSGEPDGIPSKSRKRKGSRTVSSLTPAQLERKRSNDRRAQRAIRERTKRKMEDFQVVLSQKEETIQELRRKVCYLEDELTRYMGGDSCSAQAQVPNADHKPTGLIKRDANSRSSSLSISIAESHGSSNAASDETAPSSTGSGTRGTAPLSTRGSRAMAGVYNRIGPDYESSAMLGLPATQTQGAPASSWPTNALATLSTASASVPEESIHAFFPTNPLLGAPNVPARPQRAMEELPQAEPANFRALSARDGNYNGWIPQAHNTHPSCWQVERPAGTWPSCGEREAEYGRAAHCLKPF</sequence>
<name>A0A9P1H5J3_9PEZI</name>
<dbReference type="EMBL" id="CALLCH030000012">
    <property type="protein sequence ID" value="CAI4215699.1"/>
    <property type="molecule type" value="Genomic_DNA"/>
</dbReference>
<feature type="region of interest" description="Disordered" evidence="1">
    <location>
        <begin position="104"/>
        <end position="170"/>
    </location>
</feature>
<evidence type="ECO:0000313" key="3">
    <source>
        <dbReference type="Proteomes" id="UP000838763"/>
    </source>
</evidence>
<evidence type="ECO:0008006" key="4">
    <source>
        <dbReference type="Google" id="ProtNLM"/>
    </source>
</evidence>
<feature type="compositionally biased region" description="Basic and acidic residues" evidence="1">
    <location>
        <begin position="45"/>
        <end position="68"/>
    </location>
</feature>
<feature type="compositionally biased region" description="Polar residues" evidence="1">
    <location>
        <begin position="144"/>
        <end position="157"/>
    </location>
</feature>
<feature type="region of interest" description="Disordered" evidence="1">
    <location>
        <begin position="1"/>
        <end position="68"/>
    </location>
</feature>
<proteinExistence type="predicted"/>
<organism evidence="2 3">
    <name type="scientific">Parascedosporium putredinis</name>
    <dbReference type="NCBI Taxonomy" id="1442378"/>
    <lineage>
        <taxon>Eukaryota</taxon>
        <taxon>Fungi</taxon>
        <taxon>Dikarya</taxon>
        <taxon>Ascomycota</taxon>
        <taxon>Pezizomycotina</taxon>
        <taxon>Sordariomycetes</taxon>
        <taxon>Hypocreomycetidae</taxon>
        <taxon>Microascales</taxon>
        <taxon>Microascaceae</taxon>
        <taxon>Parascedosporium</taxon>
    </lineage>
</organism>
<comment type="caution">
    <text evidence="2">The sequence shown here is derived from an EMBL/GenBank/DDBJ whole genome shotgun (WGS) entry which is preliminary data.</text>
</comment>
<keyword evidence="3" id="KW-1185">Reference proteome</keyword>
<evidence type="ECO:0000256" key="1">
    <source>
        <dbReference type="SAM" id="MobiDB-lite"/>
    </source>
</evidence>
<evidence type="ECO:0000313" key="2">
    <source>
        <dbReference type="EMBL" id="CAI4215699.1"/>
    </source>
</evidence>
<protein>
    <recommendedName>
        <fullName evidence="4">BZIP domain-containing protein</fullName>
    </recommendedName>
</protein>
<feature type="compositionally biased region" description="Low complexity" evidence="1">
    <location>
        <begin position="9"/>
        <end position="18"/>
    </location>
</feature>
<dbReference type="Proteomes" id="UP000838763">
    <property type="component" value="Unassembled WGS sequence"/>
</dbReference>
<dbReference type="OrthoDB" id="3535998at2759"/>
<accession>A0A9P1H5J3</accession>